<geneLocation type="plasmid" evidence="2">
    <name>pam7 dna</name>
</geneLocation>
<evidence type="ECO:0000313" key="2">
    <source>
        <dbReference type="Proteomes" id="UP000315115"/>
    </source>
</evidence>
<dbReference type="AlphaFoldDB" id="A0A510IID7"/>
<proteinExistence type="predicted"/>
<sequence length="287" mass="32488">MTDFSYSHLTGVPAQFVGSNIELTLYKKFIEGTPMLEVIVSQIKEPHKDAIPVMDSNLTPTQARAYRNGFACGFQMRLSQATERASRYFNYWLAAHHLGKLRVSLGVYKEQLSNQLSDLDERKGKMLLNNNREAYGQLLAQHKVVLPRMVKLNKLMYIVSQAQNYCHSKLPFKPSLNPLTGINASLPLRNKLDPFFIKGEQAGADFFNLNLMHKSIACHQSIIKQSIAWGMNNWISTLSIGSDSYEQKIAMKLVNRARTAIKQPLSGFMVGQLNIVSLLDNMDFSRE</sequence>
<dbReference type="EMBL" id="AP019800">
    <property type="protein sequence ID" value="BBL92226.1"/>
    <property type="molecule type" value="Genomic_DNA"/>
</dbReference>
<dbReference type="Proteomes" id="UP000315115">
    <property type="component" value="Plasmid pAM7"/>
</dbReference>
<reference evidence="2" key="1">
    <citation type="submission" date="2019-07" db="EMBL/GenBank/DDBJ databases">
        <title>Complete Genome Sequences of Vibrion rotiferianus strain AM7.</title>
        <authorList>
            <person name="Miyazaki K."/>
            <person name="Wiseschart A."/>
            <person name="Pootanakit K."/>
            <person name="Ishimori K."/>
            <person name="Kitahara K."/>
        </authorList>
    </citation>
    <scope>NUCLEOTIDE SEQUENCE [LARGE SCALE GENOMIC DNA]</scope>
    <source>
        <strain evidence="2">AM7</strain>
        <plasmid evidence="2">pam7 dna</plasmid>
    </source>
</reference>
<organism evidence="1 2">
    <name type="scientific">Vibrio rotiferianus</name>
    <dbReference type="NCBI Taxonomy" id="190895"/>
    <lineage>
        <taxon>Bacteria</taxon>
        <taxon>Pseudomonadati</taxon>
        <taxon>Pseudomonadota</taxon>
        <taxon>Gammaproteobacteria</taxon>
        <taxon>Vibrionales</taxon>
        <taxon>Vibrionaceae</taxon>
        <taxon>Vibrio</taxon>
    </lineage>
</organism>
<evidence type="ECO:0000313" key="1">
    <source>
        <dbReference type="EMBL" id="BBL92226.1"/>
    </source>
</evidence>
<accession>A0A510IID7</accession>
<name>A0A510IID7_9VIBR</name>
<protein>
    <submittedName>
        <fullName evidence="1">Uncharacterized protein</fullName>
    </submittedName>
</protein>
<keyword evidence="1" id="KW-0614">Plasmid</keyword>
<dbReference type="RefSeq" id="WP_143694234.1">
    <property type="nucleotide sequence ID" value="NZ_AP019800.1"/>
</dbReference>
<gene>
    <name evidence="1" type="ORF">VroAM7_48790</name>
</gene>